<evidence type="ECO:0000313" key="4">
    <source>
        <dbReference type="Proteomes" id="UP000253551"/>
    </source>
</evidence>
<evidence type="ECO:0000259" key="2">
    <source>
        <dbReference type="Pfam" id="PF03732"/>
    </source>
</evidence>
<dbReference type="OrthoDB" id="2288643at2759"/>
<feature type="compositionally biased region" description="Low complexity" evidence="1">
    <location>
        <begin position="14"/>
        <end position="24"/>
    </location>
</feature>
<protein>
    <recommendedName>
        <fullName evidence="2">Retrotransposon gag domain-containing protein</fullName>
    </recommendedName>
</protein>
<dbReference type="EMBL" id="PJQM01003977">
    <property type="protein sequence ID" value="RCH86257.1"/>
    <property type="molecule type" value="Genomic_DNA"/>
</dbReference>
<dbReference type="InterPro" id="IPR005162">
    <property type="entry name" value="Retrotrans_gag_dom"/>
</dbReference>
<accession>A0A367J8J4</accession>
<comment type="caution">
    <text evidence="3">The sequence shown here is derived from an EMBL/GenBank/DDBJ whole genome shotgun (WGS) entry which is preliminary data.</text>
</comment>
<gene>
    <name evidence="3" type="ORF">CU098_007354</name>
</gene>
<feature type="region of interest" description="Disordered" evidence="1">
    <location>
        <begin position="1"/>
        <end position="25"/>
    </location>
</feature>
<organism evidence="3 4">
    <name type="scientific">Rhizopus stolonifer</name>
    <name type="common">Rhizopus nigricans</name>
    <dbReference type="NCBI Taxonomy" id="4846"/>
    <lineage>
        <taxon>Eukaryota</taxon>
        <taxon>Fungi</taxon>
        <taxon>Fungi incertae sedis</taxon>
        <taxon>Mucoromycota</taxon>
        <taxon>Mucoromycotina</taxon>
        <taxon>Mucoromycetes</taxon>
        <taxon>Mucorales</taxon>
        <taxon>Mucorineae</taxon>
        <taxon>Rhizopodaceae</taxon>
        <taxon>Rhizopus</taxon>
    </lineage>
</organism>
<proteinExistence type="predicted"/>
<dbReference type="Proteomes" id="UP000253551">
    <property type="component" value="Unassembled WGS sequence"/>
</dbReference>
<dbReference type="AlphaFoldDB" id="A0A367J8J4"/>
<evidence type="ECO:0000313" key="3">
    <source>
        <dbReference type="EMBL" id="RCH86257.1"/>
    </source>
</evidence>
<evidence type="ECO:0000256" key="1">
    <source>
        <dbReference type="SAM" id="MobiDB-lite"/>
    </source>
</evidence>
<feature type="compositionally biased region" description="Polar residues" evidence="1">
    <location>
        <begin position="1"/>
        <end position="12"/>
    </location>
</feature>
<feature type="domain" description="Retrotransposon gag" evidence="2">
    <location>
        <begin position="38"/>
        <end position="115"/>
    </location>
</feature>
<dbReference type="Pfam" id="PF03732">
    <property type="entry name" value="Retrotrans_gag"/>
    <property type="match status" value="1"/>
</dbReference>
<sequence>MDDNPQPTTMIDITSPSSPGTSTSINASTTEVWLKDTTATLDQAYTWANIKECFIGHYGDTIADEKTACVSELLNIAMGHKESIEAYIDRFRSLVRRSEIFDKLVLTNKFVSGLPRELNHVVNVAVSDVSSDKNLCLSTIIIISKVFYNKSFPLSAALSYVEECQGTERNDSIKTAKSVNSCFKCGAKPWPKDHVCRTGIPAENNVKRVMAIEDIDKNMGNLRLGEHRFTDSTLSKYATIPSLSSNDTQPTVE</sequence>
<reference evidence="3 4" key="1">
    <citation type="journal article" date="2018" name="G3 (Bethesda)">
        <title>Phylogenetic and Phylogenomic Definition of Rhizopus Species.</title>
        <authorList>
            <person name="Gryganskyi A.P."/>
            <person name="Golan J."/>
            <person name="Dolatabadi S."/>
            <person name="Mondo S."/>
            <person name="Robb S."/>
            <person name="Idnurm A."/>
            <person name="Muszewska A."/>
            <person name="Steczkiewicz K."/>
            <person name="Masonjones S."/>
            <person name="Liao H.L."/>
            <person name="Gajdeczka M.T."/>
            <person name="Anike F."/>
            <person name="Vuek A."/>
            <person name="Anishchenko I.M."/>
            <person name="Voigt K."/>
            <person name="de Hoog G.S."/>
            <person name="Smith M.E."/>
            <person name="Heitman J."/>
            <person name="Vilgalys R."/>
            <person name="Stajich J.E."/>
        </authorList>
    </citation>
    <scope>NUCLEOTIDE SEQUENCE [LARGE SCALE GENOMIC DNA]</scope>
    <source>
        <strain evidence="3 4">LSU 92-RS-03</strain>
    </source>
</reference>
<keyword evidence="4" id="KW-1185">Reference proteome</keyword>
<name>A0A367J8J4_RHIST</name>